<dbReference type="Proteomes" id="UP000237347">
    <property type="component" value="Unassembled WGS sequence"/>
</dbReference>
<evidence type="ECO:0000256" key="3">
    <source>
        <dbReference type="ARBA" id="ARBA00023004"/>
    </source>
</evidence>
<feature type="non-terminal residue" evidence="5">
    <location>
        <position position="1"/>
    </location>
</feature>
<evidence type="ECO:0000256" key="2">
    <source>
        <dbReference type="ARBA" id="ARBA00023002"/>
    </source>
</evidence>
<dbReference type="GO" id="GO:0016491">
    <property type="term" value="F:oxidoreductase activity"/>
    <property type="evidence" value="ECO:0007669"/>
    <property type="project" value="UniProtKB-KW"/>
</dbReference>
<reference evidence="5 6" key="1">
    <citation type="journal article" date="2018" name="Sci. Data">
        <title>The draft genome sequence of cork oak.</title>
        <authorList>
            <person name="Ramos A.M."/>
            <person name="Usie A."/>
            <person name="Barbosa P."/>
            <person name="Barros P.M."/>
            <person name="Capote T."/>
            <person name="Chaves I."/>
            <person name="Simoes F."/>
            <person name="Abreu I."/>
            <person name="Carrasquinho I."/>
            <person name="Faro C."/>
            <person name="Guimaraes J.B."/>
            <person name="Mendonca D."/>
            <person name="Nobrega F."/>
            <person name="Rodrigues L."/>
            <person name="Saibo N.J.M."/>
            <person name="Varela M.C."/>
            <person name="Egas C."/>
            <person name="Matos J."/>
            <person name="Miguel C.M."/>
            <person name="Oliveira M.M."/>
            <person name="Ricardo C.P."/>
            <person name="Goncalves S."/>
        </authorList>
    </citation>
    <scope>NUCLEOTIDE SEQUENCE [LARGE SCALE GENOMIC DNA]</scope>
    <source>
        <strain evidence="6">cv. HL8</strain>
    </source>
</reference>
<comment type="caution">
    <text evidence="5">The sequence shown here is derived from an EMBL/GenBank/DDBJ whole genome shotgun (WGS) entry which is preliminary data.</text>
</comment>
<keyword evidence="2" id="KW-0560">Oxidoreductase</keyword>
<dbReference type="PANTHER" id="PTHR10209:SF884">
    <property type="entry name" value="1-AMINOCYCLOPROPANE-1-CARBOXYLATE OXIDASE HOMOLOG 1-LIKE"/>
    <property type="match status" value="1"/>
</dbReference>
<evidence type="ECO:0000313" key="6">
    <source>
        <dbReference type="Proteomes" id="UP000237347"/>
    </source>
</evidence>
<keyword evidence="6" id="KW-1185">Reference proteome</keyword>
<gene>
    <name evidence="5" type="ORF">CFP56_019280</name>
</gene>
<dbReference type="SUPFAM" id="SSF51197">
    <property type="entry name" value="Clavaminate synthase-like"/>
    <property type="match status" value="1"/>
</dbReference>
<dbReference type="InterPro" id="IPR027443">
    <property type="entry name" value="IPNS-like_sf"/>
</dbReference>
<dbReference type="Pfam" id="PF14226">
    <property type="entry name" value="DIOX_N"/>
    <property type="match status" value="1"/>
</dbReference>
<accession>A0AAW0KH46</accession>
<keyword evidence="3" id="KW-0408">Iron</keyword>
<dbReference type="PANTHER" id="PTHR10209">
    <property type="entry name" value="OXIDOREDUCTASE, 2OG-FE II OXYGENASE FAMILY PROTEIN"/>
    <property type="match status" value="1"/>
</dbReference>
<evidence type="ECO:0000259" key="4">
    <source>
        <dbReference type="Pfam" id="PF14226"/>
    </source>
</evidence>
<dbReference type="InterPro" id="IPR026992">
    <property type="entry name" value="DIOX_N"/>
</dbReference>
<name>A0AAW0KH46_QUESU</name>
<protein>
    <submittedName>
        <fullName evidence="5">1-aminocyclopropane-1-carboxylate oxidase like protein 3</fullName>
    </submittedName>
</protein>
<proteinExistence type="predicted"/>
<feature type="domain" description="Non-haem dioxygenase N-terminal" evidence="4">
    <location>
        <begin position="94"/>
        <end position="193"/>
    </location>
</feature>
<sequence length="262" mass="29978">FICPINRRKLISHILSLSFIEKARILIFTSSAESLAEMESKYDRRSELKAFDESKAGVKGLVDARVEKIPRIFIHEQNKHYDVSDSSCDSKFSIPVIDFEGVDKDVTLRDNIVNKVRDACEKWGFFQIVNHGVEVTVLDEIIDRIRGFHEQDLEVKKEFYTRDLSRSFTYNTNFDFYQAQAANWRDTIYCSMAPCPPNPAELLEVCRDIMIDYSKKVMKLGLTISELLSEALGLKPNHLKDMGGVEGPCILGHTIQHALNQI</sequence>
<evidence type="ECO:0000256" key="1">
    <source>
        <dbReference type="ARBA" id="ARBA00022723"/>
    </source>
</evidence>
<dbReference type="Gene3D" id="2.60.120.330">
    <property type="entry name" value="B-lactam Antibiotic, Isopenicillin N Synthase, Chain"/>
    <property type="match status" value="1"/>
</dbReference>
<organism evidence="5 6">
    <name type="scientific">Quercus suber</name>
    <name type="common">Cork oak</name>
    <dbReference type="NCBI Taxonomy" id="58331"/>
    <lineage>
        <taxon>Eukaryota</taxon>
        <taxon>Viridiplantae</taxon>
        <taxon>Streptophyta</taxon>
        <taxon>Embryophyta</taxon>
        <taxon>Tracheophyta</taxon>
        <taxon>Spermatophyta</taxon>
        <taxon>Magnoliopsida</taxon>
        <taxon>eudicotyledons</taxon>
        <taxon>Gunneridae</taxon>
        <taxon>Pentapetalae</taxon>
        <taxon>rosids</taxon>
        <taxon>fabids</taxon>
        <taxon>Fagales</taxon>
        <taxon>Fagaceae</taxon>
        <taxon>Quercus</taxon>
    </lineage>
</organism>
<evidence type="ECO:0000313" key="5">
    <source>
        <dbReference type="EMBL" id="KAK7838730.1"/>
    </source>
</evidence>
<dbReference type="AlphaFoldDB" id="A0AAW0KH46"/>
<dbReference type="GO" id="GO:0046872">
    <property type="term" value="F:metal ion binding"/>
    <property type="evidence" value="ECO:0007669"/>
    <property type="project" value="UniProtKB-KW"/>
</dbReference>
<dbReference type="EMBL" id="PKMF04000300">
    <property type="protein sequence ID" value="KAK7838730.1"/>
    <property type="molecule type" value="Genomic_DNA"/>
</dbReference>
<keyword evidence="1" id="KW-0479">Metal-binding</keyword>